<dbReference type="GO" id="GO:0005576">
    <property type="term" value="C:extracellular region"/>
    <property type="evidence" value="ECO:0007669"/>
    <property type="project" value="TreeGrafter"/>
</dbReference>
<dbReference type="EMBL" id="JAGKQH010000005">
    <property type="protein sequence ID" value="KAG6599435.1"/>
    <property type="molecule type" value="Genomic_DNA"/>
</dbReference>
<dbReference type="PROSITE" id="PS51910">
    <property type="entry name" value="GH18_2"/>
    <property type="match status" value="1"/>
</dbReference>
<dbReference type="PANTHER" id="PTHR11177">
    <property type="entry name" value="CHITINASE"/>
    <property type="match status" value="1"/>
</dbReference>
<accession>A0AAV6NLZ3</accession>
<dbReference type="Proteomes" id="UP000685013">
    <property type="component" value="Chromosome 5"/>
</dbReference>
<dbReference type="PANTHER" id="PTHR11177:SF317">
    <property type="entry name" value="CHITINASE 12-RELATED"/>
    <property type="match status" value="1"/>
</dbReference>
<proteinExistence type="predicted"/>
<evidence type="ECO:0000313" key="2">
    <source>
        <dbReference type="EMBL" id="KAG6599435.1"/>
    </source>
</evidence>
<feature type="non-terminal residue" evidence="2">
    <location>
        <position position="1"/>
    </location>
</feature>
<dbReference type="InterPro" id="IPR050314">
    <property type="entry name" value="Glycosyl_Hydrlase_18"/>
</dbReference>
<comment type="caution">
    <text evidence="2">The sequence shown here is derived from an EMBL/GenBank/DDBJ whole genome shotgun (WGS) entry which is preliminary data.</text>
</comment>
<dbReference type="GO" id="GO:0006032">
    <property type="term" value="P:chitin catabolic process"/>
    <property type="evidence" value="ECO:0007669"/>
    <property type="project" value="TreeGrafter"/>
</dbReference>
<feature type="domain" description="GH18" evidence="1">
    <location>
        <begin position="4"/>
        <end position="193"/>
    </location>
</feature>
<dbReference type="Pfam" id="PF00704">
    <property type="entry name" value="Glyco_hydro_18"/>
    <property type="match status" value="1"/>
</dbReference>
<organism evidence="2 3">
    <name type="scientific">Cucurbita argyrosperma subsp. sororia</name>
    <dbReference type="NCBI Taxonomy" id="37648"/>
    <lineage>
        <taxon>Eukaryota</taxon>
        <taxon>Viridiplantae</taxon>
        <taxon>Streptophyta</taxon>
        <taxon>Embryophyta</taxon>
        <taxon>Tracheophyta</taxon>
        <taxon>Spermatophyta</taxon>
        <taxon>Magnoliopsida</taxon>
        <taxon>eudicotyledons</taxon>
        <taxon>Gunneridae</taxon>
        <taxon>Pentapetalae</taxon>
        <taxon>rosids</taxon>
        <taxon>fabids</taxon>
        <taxon>Cucurbitales</taxon>
        <taxon>Cucurbitaceae</taxon>
        <taxon>Cucurbiteae</taxon>
        <taxon>Cucurbita</taxon>
    </lineage>
</organism>
<keyword evidence="3" id="KW-1185">Reference proteome</keyword>
<protein>
    <submittedName>
        <fullName evidence="2">Class V chitinase</fullName>
    </submittedName>
</protein>
<dbReference type="InterPro" id="IPR001223">
    <property type="entry name" value="Glyco_hydro18_cat"/>
</dbReference>
<sequence>MAEFVNAGYWLAGTDDTLPASNIDATLFTHLFVGYAQLNSDAHEVTVDPSQLILINQFSSTVKLSNPEVKTLLSIAGDTAVFAAMAAEPANRDAFIKSSIAVARDEMYRELMHTVCSHASGFSSFYDKYEYVHYDDEMTIMLDMMHDGGCTWTSGYNQLARPASPWGVPARLVAHARMCSVCREILRIPISPY</sequence>
<dbReference type="GO" id="GO:0005975">
    <property type="term" value="P:carbohydrate metabolic process"/>
    <property type="evidence" value="ECO:0007669"/>
    <property type="project" value="InterPro"/>
</dbReference>
<dbReference type="GO" id="GO:0004568">
    <property type="term" value="F:chitinase activity"/>
    <property type="evidence" value="ECO:0007669"/>
    <property type="project" value="TreeGrafter"/>
</dbReference>
<reference evidence="2 3" key="1">
    <citation type="journal article" date="2021" name="Hortic Res">
        <title>The domestication of Cucurbita argyrosperma as revealed by the genome of its wild relative.</title>
        <authorList>
            <person name="Barrera-Redondo J."/>
            <person name="Sanchez-de la Vega G."/>
            <person name="Aguirre-Liguori J.A."/>
            <person name="Castellanos-Morales G."/>
            <person name="Gutierrez-Guerrero Y.T."/>
            <person name="Aguirre-Dugua X."/>
            <person name="Aguirre-Planter E."/>
            <person name="Tenaillon M.I."/>
            <person name="Lira-Saade R."/>
            <person name="Eguiarte L.E."/>
        </authorList>
    </citation>
    <scope>NUCLEOTIDE SEQUENCE [LARGE SCALE GENOMIC DNA]</scope>
    <source>
        <strain evidence="2">JBR-2021</strain>
    </source>
</reference>
<evidence type="ECO:0000259" key="1">
    <source>
        <dbReference type="PROSITE" id="PS51910"/>
    </source>
</evidence>
<gene>
    <name evidence="2" type="primary">ChiC</name>
    <name evidence="2" type="ORF">SDJN03_09213</name>
</gene>
<dbReference type="GO" id="GO:0008061">
    <property type="term" value="F:chitin binding"/>
    <property type="evidence" value="ECO:0007669"/>
    <property type="project" value="TreeGrafter"/>
</dbReference>
<name>A0AAV6NLZ3_9ROSI</name>
<dbReference type="AlphaFoldDB" id="A0AAV6NLZ3"/>
<evidence type="ECO:0000313" key="3">
    <source>
        <dbReference type="Proteomes" id="UP000685013"/>
    </source>
</evidence>